<feature type="compositionally biased region" description="Basic and acidic residues" evidence="1">
    <location>
        <begin position="289"/>
        <end position="310"/>
    </location>
</feature>
<gene>
    <name evidence="5" type="primary">LOC115885787</name>
    <name evidence="3" type="synonym">LOC115875322</name>
    <name evidence="4" type="synonym">LOC115877040</name>
    <name evidence="6" type="synonym">LOC115887429</name>
    <name evidence="7" type="synonym">LOC115890864</name>
</gene>
<reference evidence="3 4" key="1">
    <citation type="submission" date="2025-04" db="UniProtKB">
        <authorList>
            <consortium name="RefSeq"/>
        </authorList>
    </citation>
    <scope>IDENTIFICATION</scope>
    <source>
        <tissue evidence="3 4">Gonads</tissue>
    </source>
</reference>
<feature type="compositionally biased region" description="Low complexity" evidence="1">
    <location>
        <begin position="27"/>
        <end position="44"/>
    </location>
</feature>
<dbReference type="OrthoDB" id="6759269at2759"/>
<dbReference type="GeneID" id="115885787"/>
<evidence type="ECO:0000313" key="7">
    <source>
        <dbReference type="RefSeq" id="XP_030767079.1"/>
    </source>
</evidence>
<dbReference type="RefSeq" id="XP_030746603.1">
    <property type="nucleotide sequence ID" value="XM_030890743.1"/>
</dbReference>
<dbReference type="PANTHER" id="PTHR34239">
    <property type="entry name" value="APPLE DOMAIN-CONTAINING PROTEIN"/>
    <property type="match status" value="1"/>
</dbReference>
<protein>
    <submittedName>
        <fullName evidence="3">Uncharacterized protein LOC115875322 isoform X2</fullName>
    </submittedName>
    <submittedName>
        <fullName evidence="4">Uncharacterized protein LOC115877040 isoform X2</fullName>
    </submittedName>
    <submittedName>
        <fullName evidence="5">Uncharacterized protein LOC115885787 isoform X2</fullName>
    </submittedName>
    <submittedName>
        <fullName evidence="6">Uncharacterized protein LOC115887429 isoform X2</fullName>
    </submittedName>
    <submittedName>
        <fullName evidence="7">Uncharacterized protein LOC115890864 isoform X2</fullName>
    </submittedName>
</protein>
<dbReference type="RefSeq" id="XP_030760672.1">
    <property type="nucleotide sequence ID" value="XM_030904812.1"/>
</dbReference>
<proteinExistence type="predicted"/>
<sequence>MGRSKNRKRDKKSKKRLLDKLRRALESSSSSSSDTSSSSTSSSSEEAPLDCDMEKGELSLQERGGEPDIQNNPLPVPDNDALDLLGSKRKADISYAEDIHIEIASRWEDFLKSGIERDEKKKIMDIYPIVGNCKLLAAPRLNVEIQSTMEESVLRQDAFLGRTQDELGAAISALAIPLDKLFSQPSEESKDLLKHIANAAKLLTNVHHSLSSHRRHIILPKVNPTIRKSIEQFPIDELLFGQKFADQLKSTKELKKTSLELKIANPKQKFQSKNYKRPWNKSKFKQKGKYQDQKTIRKDQRSRLVRRKPETYTPSRFQP</sequence>
<evidence type="ECO:0000313" key="3">
    <source>
        <dbReference type="RefSeq" id="XP_030746603.1"/>
    </source>
</evidence>
<dbReference type="RefSeq" id="XP_030762710.1">
    <property type="nucleotide sequence ID" value="XM_030906850.1"/>
</dbReference>
<dbReference type="RefSeq" id="XP_030767079.1">
    <property type="nucleotide sequence ID" value="XM_030911219.1"/>
</dbReference>
<evidence type="ECO:0000313" key="5">
    <source>
        <dbReference type="RefSeq" id="XP_030760672.1"/>
    </source>
</evidence>
<dbReference type="RefSeq" id="XP_030748968.1">
    <property type="nucleotide sequence ID" value="XM_030893108.1"/>
</dbReference>
<name>A0A6J2YB17_SITOR</name>
<evidence type="ECO:0000256" key="1">
    <source>
        <dbReference type="SAM" id="MobiDB-lite"/>
    </source>
</evidence>
<feature type="region of interest" description="Disordered" evidence="1">
    <location>
        <begin position="270"/>
        <end position="319"/>
    </location>
</feature>
<accession>A0A6J2YB17</accession>
<feature type="compositionally biased region" description="Basic residues" evidence="1">
    <location>
        <begin position="274"/>
        <end position="288"/>
    </location>
</feature>
<feature type="compositionally biased region" description="Basic and acidic residues" evidence="1">
    <location>
        <begin position="16"/>
        <end position="25"/>
    </location>
</feature>
<evidence type="ECO:0000313" key="6">
    <source>
        <dbReference type="RefSeq" id="XP_030762710.1"/>
    </source>
</evidence>
<organism evidence="2 5">
    <name type="scientific">Sitophilus oryzae</name>
    <name type="common">Rice weevil</name>
    <name type="synonym">Curculio oryzae</name>
    <dbReference type="NCBI Taxonomy" id="7048"/>
    <lineage>
        <taxon>Eukaryota</taxon>
        <taxon>Metazoa</taxon>
        <taxon>Ecdysozoa</taxon>
        <taxon>Arthropoda</taxon>
        <taxon>Hexapoda</taxon>
        <taxon>Insecta</taxon>
        <taxon>Pterygota</taxon>
        <taxon>Neoptera</taxon>
        <taxon>Endopterygota</taxon>
        <taxon>Coleoptera</taxon>
        <taxon>Polyphaga</taxon>
        <taxon>Cucujiformia</taxon>
        <taxon>Curculionidae</taxon>
        <taxon>Dryophthorinae</taxon>
        <taxon>Sitophilus</taxon>
    </lineage>
</organism>
<feature type="region of interest" description="Disordered" evidence="1">
    <location>
        <begin position="1"/>
        <end position="55"/>
    </location>
</feature>
<evidence type="ECO:0000313" key="4">
    <source>
        <dbReference type="RefSeq" id="XP_030748968.1"/>
    </source>
</evidence>
<keyword evidence="2" id="KW-1185">Reference proteome</keyword>
<evidence type="ECO:0000313" key="2">
    <source>
        <dbReference type="Proteomes" id="UP000504635"/>
    </source>
</evidence>
<feature type="compositionally biased region" description="Basic residues" evidence="1">
    <location>
        <begin position="1"/>
        <end position="15"/>
    </location>
</feature>
<dbReference type="AlphaFoldDB" id="A0A6J2YB17"/>
<dbReference type="Proteomes" id="UP000504635">
    <property type="component" value="Unplaced"/>
</dbReference>
<dbReference type="PANTHER" id="PTHR34239:SF2">
    <property type="entry name" value="TRANSPOSABLE ELEMENT P TRANSPOSASE_THAP9 CONSERVED DOMAIN-CONTAINING PROTEIN"/>
    <property type="match status" value="1"/>
</dbReference>